<name>A0AAD8ES71_DIPPU</name>
<dbReference type="PANTHER" id="PTHR12295:SF30">
    <property type="entry name" value="PROTEIN FURRY"/>
    <property type="match status" value="1"/>
</dbReference>
<evidence type="ECO:0000313" key="2">
    <source>
        <dbReference type="Proteomes" id="UP001233999"/>
    </source>
</evidence>
<dbReference type="EMBL" id="JASPKZ010000425">
    <property type="protein sequence ID" value="KAJ9600371.1"/>
    <property type="molecule type" value="Genomic_DNA"/>
</dbReference>
<organism evidence="1 2">
    <name type="scientific">Diploptera punctata</name>
    <name type="common">Pacific beetle cockroach</name>
    <dbReference type="NCBI Taxonomy" id="6984"/>
    <lineage>
        <taxon>Eukaryota</taxon>
        <taxon>Metazoa</taxon>
        <taxon>Ecdysozoa</taxon>
        <taxon>Arthropoda</taxon>
        <taxon>Hexapoda</taxon>
        <taxon>Insecta</taxon>
        <taxon>Pterygota</taxon>
        <taxon>Neoptera</taxon>
        <taxon>Polyneoptera</taxon>
        <taxon>Dictyoptera</taxon>
        <taxon>Blattodea</taxon>
        <taxon>Blaberoidea</taxon>
        <taxon>Blaberidae</taxon>
        <taxon>Diplopterinae</taxon>
        <taxon>Diploptera</taxon>
    </lineage>
</organism>
<proteinExistence type="predicted"/>
<keyword evidence="2" id="KW-1185">Reference proteome</keyword>
<sequence length="295" mass="33836">QSVLDRDTQSLHPTFVEYIDGARLYLENEADKEVPAVRDIKLHFCNFIRKMIKSFSLETCHTLLKRDLRRSLFTLFAGWSGRFGRPLGHTSSSQDIEEKPCSELQLSALQAMSALLCCGPCFNPQGLAEDGVLYPWLDMLLASHDDKIYQLARETVVLLLECNPDIGPLLDWVVDRCYTGAPEVADGCFLALATIFSARSYIYRIISVLIRFAFEFPGCRRCQVHSMRLPLPQKLKCRRKLETVKIMTRNICRHMLRVMCLELVRMETSPESLCKLDLTLVIFDGFIIQFTSYSY</sequence>
<evidence type="ECO:0000313" key="1">
    <source>
        <dbReference type="EMBL" id="KAJ9600371.1"/>
    </source>
</evidence>
<dbReference type="GO" id="GO:0000902">
    <property type="term" value="P:cell morphogenesis"/>
    <property type="evidence" value="ECO:0007669"/>
    <property type="project" value="InterPro"/>
</dbReference>
<dbReference type="Proteomes" id="UP001233999">
    <property type="component" value="Unassembled WGS sequence"/>
</dbReference>
<protein>
    <submittedName>
        <fullName evidence="1">Uncharacterized protein</fullName>
    </submittedName>
</protein>
<reference evidence="1" key="1">
    <citation type="journal article" date="2023" name="IScience">
        <title>Live-bearing cockroach genome reveals convergent evolutionary mechanisms linked to viviparity in insects and beyond.</title>
        <authorList>
            <person name="Fouks B."/>
            <person name="Harrison M.C."/>
            <person name="Mikhailova A.A."/>
            <person name="Marchal E."/>
            <person name="English S."/>
            <person name="Carruthers M."/>
            <person name="Jennings E.C."/>
            <person name="Chiamaka E.L."/>
            <person name="Frigard R.A."/>
            <person name="Pippel M."/>
            <person name="Attardo G.M."/>
            <person name="Benoit J.B."/>
            <person name="Bornberg-Bauer E."/>
            <person name="Tobe S.S."/>
        </authorList>
    </citation>
    <scope>NUCLEOTIDE SEQUENCE</scope>
    <source>
        <strain evidence="1">Stay&amp;Tobe</strain>
    </source>
</reference>
<gene>
    <name evidence="1" type="ORF">L9F63_009341</name>
</gene>
<reference evidence="1" key="2">
    <citation type="submission" date="2023-05" db="EMBL/GenBank/DDBJ databases">
        <authorList>
            <person name="Fouks B."/>
        </authorList>
    </citation>
    <scope>NUCLEOTIDE SEQUENCE</scope>
    <source>
        <strain evidence="1">Stay&amp;Tobe</strain>
        <tissue evidence="1">Testes</tissue>
    </source>
</reference>
<dbReference type="InterPro" id="IPR039867">
    <property type="entry name" value="Furry/Tao3/Mor2"/>
</dbReference>
<dbReference type="SUPFAM" id="SSF48371">
    <property type="entry name" value="ARM repeat"/>
    <property type="match status" value="1"/>
</dbReference>
<comment type="caution">
    <text evidence="1">The sequence shown here is derived from an EMBL/GenBank/DDBJ whole genome shotgun (WGS) entry which is preliminary data.</text>
</comment>
<dbReference type="GO" id="GO:0030427">
    <property type="term" value="C:site of polarized growth"/>
    <property type="evidence" value="ECO:0007669"/>
    <property type="project" value="TreeGrafter"/>
</dbReference>
<dbReference type="AlphaFoldDB" id="A0AAD8ES71"/>
<feature type="non-terminal residue" evidence="1">
    <location>
        <position position="1"/>
    </location>
</feature>
<feature type="non-terminal residue" evidence="1">
    <location>
        <position position="295"/>
    </location>
</feature>
<dbReference type="GO" id="GO:0005938">
    <property type="term" value="C:cell cortex"/>
    <property type="evidence" value="ECO:0007669"/>
    <property type="project" value="TreeGrafter"/>
</dbReference>
<dbReference type="InterPro" id="IPR016024">
    <property type="entry name" value="ARM-type_fold"/>
</dbReference>
<accession>A0AAD8ES71</accession>
<dbReference type="GO" id="GO:0031175">
    <property type="term" value="P:neuron projection development"/>
    <property type="evidence" value="ECO:0007669"/>
    <property type="project" value="TreeGrafter"/>
</dbReference>
<dbReference type="PANTHER" id="PTHR12295">
    <property type="entry name" value="FURRY-RELATED"/>
    <property type="match status" value="1"/>
</dbReference>